<keyword evidence="3" id="KW-0862">Zinc</keyword>
<evidence type="ECO:0000256" key="4">
    <source>
        <dbReference type="ARBA" id="ARBA00038402"/>
    </source>
</evidence>
<dbReference type="GO" id="GO:0005655">
    <property type="term" value="C:nucleolar ribonuclease P complex"/>
    <property type="evidence" value="ECO:0007669"/>
    <property type="project" value="TreeGrafter"/>
</dbReference>
<dbReference type="InterPro" id="IPR007175">
    <property type="entry name" value="Rpr2/Snm1/Rpp21"/>
</dbReference>
<feature type="compositionally biased region" description="Polar residues" evidence="5">
    <location>
        <begin position="171"/>
        <end position="181"/>
    </location>
</feature>
<reference evidence="6 7" key="1">
    <citation type="submission" date="2019-10" db="EMBL/GenBank/DDBJ databases">
        <authorList>
            <person name="Palmer J.M."/>
        </authorList>
    </citation>
    <scope>NUCLEOTIDE SEQUENCE [LARGE SCALE GENOMIC DNA]</scope>
    <source>
        <strain evidence="6 7">TWF696</strain>
    </source>
</reference>
<dbReference type="AlphaFoldDB" id="A0AAV9USE0"/>
<organism evidence="6 7">
    <name type="scientific">Orbilia brochopaga</name>
    <dbReference type="NCBI Taxonomy" id="3140254"/>
    <lineage>
        <taxon>Eukaryota</taxon>
        <taxon>Fungi</taxon>
        <taxon>Dikarya</taxon>
        <taxon>Ascomycota</taxon>
        <taxon>Pezizomycotina</taxon>
        <taxon>Orbiliomycetes</taxon>
        <taxon>Orbiliales</taxon>
        <taxon>Orbiliaceae</taxon>
        <taxon>Orbilia</taxon>
    </lineage>
</organism>
<dbReference type="Proteomes" id="UP001375240">
    <property type="component" value="Unassembled WGS sequence"/>
</dbReference>
<protein>
    <recommendedName>
        <fullName evidence="8">Rpr2-domain-containing protein</fullName>
    </recommendedName>
</protein>
<name>A0AAV9USE0_9PEZI</name>
<evidence type="ECO:0000313" key="7">
    <source>
        <dbReference type="Proteomes" id="UP001375240"/>
    </source>
</evidence>
<dbReference type="GO" id="GO:0046872">
    <property type="term" value="F:metal ion binding"/>
    <property type="evidence" value="ECO:0007669"/>
    <property type="project" value="UniProtKB-KW"/>
</dbReference>
<evidence type="ECO:0008006" key="8">
    <source>
        <dbReference type="Google" id="ProtNLM"/>
    </source>
</evidence>
<keyword evidence="7" id="KW-1185">Reference proteome</keyword>
<evidence type="ECO:0000256" key="3">
    <source>
        <dbReference type="ARBA" id="ARBA00022833"/>
    </source>
</evidence>
<dbReference type="Pfam" id="PF04032">
    <property type="entry name" value="Rpr2"/>
    <property type="match status" value="1"/>
</dbReference>
<dbReference type="EMBL" id="JAVHNQ010000005">
    <property type="protein sequence ID" value="KAK6346665.1"/>
    <property type="molecule type" value="Genomic_DNA"/>
</dbReference>
<feature type="region of interest" description="Disordered" evidence="5">
    <location>
        <begin position="156"/>
        <end position="181"/>
    </location>
</feature>
<dbReference type="GO" id="GO:0008033">
    <property type="term" value="P:tRNA processing"/>
    <property type="evidence" value="ECO:0007669"/>
    <property type="project" value="UniProtKB-KW"/>
</dbReference>
<evidence type="ECO:0000256" key="5">
    <source>
        <dbReference type="SAM" id="MobiDB-lite"/>
    </source>
</evidence>
<dbReference type="PANTHER" id="PTHR14742:SF0">
    <property type="entry name" value="RIBONUCLEASE P PROTEIN SUBUNIT P21"/>
    <property type="match status" value="1"/>
</dbReference>
<gene>
    <name evidence="6" type="ORF">TWF696_006783</name>
</gene>
<evidence type="ECO:0000256" key="2">
    <source>
        <dbReference type="ARBA" id="ARBA00022723"/>
    </source>
</evidence>
<proteinExistence type="inferred from homology"/>
<dbReference type="Gene3D" id="6.20.50.20">
    <property type="match status" value="1"/>
</dbReference>
<keyword evidence="1" id="KW-0819">tRNA processing</keyword>
<dbReference type="PANTHER" id="PTHR14742">
    <property type="entry name" value="RIBONUCLEASE P SUBUNIT P21"/>
    <property type="match status" value="1"/>
</dbReference>
<comment type="similarity">
    <text evidence="4">Belongs to the eukaryotic/archaeal RNase P protein component 4 family.</text>
</comment>
<keyword evidence="2" id="KW-0479">Metal-binding</keyword>
<accession>A0AAV9USE0</accession>
<evidence type="ECO:0000256" key="1">
    <source>
        <dbReference type="ARBA" id="ARBA00022694"/>
    </source>
</evidence>
<sequence>MAKTKPVDKTPQPPPPQRAVLSRLSFLYQASALLSLPTEATSGQPSAPTGLPRYYTSHLLSVSRKSVQRLSPDVKHSICKRCSSVLIPGISCTNRVENTSKNERKPWADILVVQCTFCKACKRFPTLDRAKLKSKAAEKKAMKDVTAAAIETGTISKDETGDDDTAMDICPTNNDTTSAGT</sequence>
<evidence type="ECO:0000313" key="6">
    <source>
        <dbReference type="EMBL" id="KAK6346665.1"/>
    </source>
</evidence>
<comment type="caution">
    <text evidence="6">The sequence shown here is derived from an EMBL/GenBank/DDBJ whole genome shotgun (WGS) entry which is preliminary data.</text>
</comment>